<dbReference type="PANTHER" id="PTHR31642">
    <property type="entry name" value="TRICHOTHECENE 3-O-ACETYLTRANSFERASE"/>
    <property type="match status" value="1"/>
</dbReference>
<dbReference type="InterPro" id="IPR023213">
    <property type="entry name" value="CAT-like_dom_sf"/>
</dbReference>
<dbReference type="PANTHER" id="PTHR31642:SF11">
    <property type="entry name" value="SHIKIMATE O-HYDROXYCINNAMOYLTRANSFERASE"/>
    <property type="match status" value="1"/>
</dbReference>
<keyword evidence="2" id="KW-0012">Acyltransferase</keyword>
<dbReference type="VEuPathDB" id="AmoebaDB:ACA1_201100"/>
<dbReference type="Gene3D" id="3.30.559.10">
    <property type="entry name" value="Chloramphenicol acetyltransferase-like domain"/>
    <property type="match status" value="1"/>
</dbReference>
<dbReference type="Proteomes" id="UP000011083">
    <property type="component" value="Unassembled WGS sequence"/>
</dbReference>
<evidence type="ECO:0000256" key="2">
    <source>
        <dbReference type="ARBA" id="ARBA00023315"/>
    </source>
</evidence>
<dbReference type="EMBL" id="KB007932">
    <property type="protein sequence ID" value="ELR19753.1"/>
    <property type="molecule type" value="Genomic_DNA"/>
</dbReference>
<evidence type="ECO:0000313" key="3">
    <source>
        <dbReference type="EMBL" id="ELR19753.1"/>
    </source>
</evidence>
<reference evidence="3 4" key="1">
    <citation type="journal article" date="2013" name="Genome Biol.">
        <title>Genome of Acanthamoeba castellanii highlights extensive lateral gene transfer and early evolution of tyrosine kinase signaling.</title>
        <authorList>
            <person name="Clarke M."/>
            <person name="Lohan A.J."/>
            <person name="Liu B."/>
            <person name="Lagkouvardos I."/>
            <person name="Roy S."/>
            <person name="Zafar N."/>
            <person name="Bertelli C."/>
            <person name="Schilde C."/>
            <person name="Kianianmomeni A."/>
            <person name="Burglin T.R."/>
            <person name="Frech C."/>
            <person name="Turcotte B."/>
            <person name="Kopec K.O."/>
            <person name="Synnott J.M."/>
            <person name="Choo C."/>
            <person name="Paponov I."/>
            <person name="Finkler A."/>
            <person name="Soon Heng Tan C."/>
            <person name="Hutchins A.P."/>
            <person name="Weinmeier T."/>
            <person name="Rattei T."/>
            <person name="Chu J.S."/>
            <person name="Gimenez G."/>
            <person name="Irimia M."/>
            <person name="Rigden D.J."/>
            <person name="Fitzpatrick D.A."/>
            <person name="Lorenzo-Morales J."/>
            <person name="Bateman A."/>
            <person name="Chiu C.H."/>
            <person name="Tang P."/>
            <person name="Hegemann P."/>
            <person name="Fromm H."/>
            <person name="Raoult D."/>
            <person name="Greub G."/>
            <person name="Miranda-Saavedra D."/>
            <person name="Chen N."/>
            <person name="Nash P."/>
            <person name="Ginger M.L."/>
            <person name="Horn M."/>
            <person name="Schaap P."/>
            <person name="Caler L."/>
            <person name="Loftus B."/>
        </authorList>
    </citation>
    <scope>NUCLEOTIDE SEQUENCE [LARGE SCALE GENOMIC DNA]</scope>
    <source>
        <strain evidence="3 4">Neff</strain>
    </source>
</reference>
<dbReference type="GeneID" id="14920583"/>
<feature type="non-terminal residue" evidence="3">
    <location>
        <position position="1"/>
    </location>
</feature>
<dbReference type="GO" id="GO:0016747">
    <property type="term" value="F:acyltransferase activity, transferring groups other than amino-acyl groups"/>
    <property type="evidence" value="ECO:0007669"/>
    <property type="project" value="TreeGrafter"/>
</dbReference>
<evidence type="ECO:0000313" key="4">
    <source>
        <dbReference type="Proteomes" id="UP000011083"/>
    </source>
</evidence>
<dbReference type="RefSeq" id="XP_004341848.1">
    <property type="nucleotide sequence ID" value="XM_004341800.1"/>
</dbReference>
<keyword evidence="4" id="KW-1185">Reference proteome</keyword>
<organism evidence="3 4">
    <name type="scientific">Acanthamoeba castellanii (strain ATCC 30010 / Neff)</name>
    <dbReference type="NCBI Taxonomy" id="1257118"/>
    <lineage>
        <taxon>Eukaryota</taxon>
        <taxon>Amoebozoa</taxon>
        <taxon>Discosea</taxon>
        <taxon>Longamoebia</taxon>
        <taxon>Centramoebida</taxon>
        <taxon>Acanthamoebidae</taxon>
        <taxon>Acanthamoeba</taxon>
    </lineage>
</organism>
<sequence length="186" mass="20497">MSAASDSTSTSDASTVTVLARNPLQCADDKWLRVADDTPSARWCCCIGDSMRRSDSLHQALAHLLNYYPHLTGRIAFNPDAQDRSPRHRSVPRRRCGPVRRRWRRRRRAAPRLVALTLPGAGGNALLAPFDPSMEGVCCDPILTVQHTRFACGGVALGVRLLHMVCDADGFFQFLIYLADPPAIAQ</sequence>
<dbReference type="OrthoDB" id="10268101at2759"/>
<gene>
    <name evidence="3" type="ORF">ACA1_201100</name>
</gene>
<proteinExistence type="predicted"/>
<evidence type="ECO:0000256" key="1">
    <source>
        <dbReference type="ARBA" id="ARBA00022679"/>
    </source>
</evidence>
<keyword evidence="1" id="KW-0808">Transferase</keyword>
<dbReference type="AlphaFoldDB" id="L8H4U7"/>
<dbReference type="Pfam" id="PF02458">
    <property type="entry name" value="Transferase"/>
    <property type="match status" value="1"/>
</dbReference>
<accession>L8H4U7</accession>
<protein>
    <submittedName>
        <fullName evidence="3">Uncharacterized protein</fullName>
    </submittedName>
</protein>
<dbReference type="KEGG" id="acan:ACA1_201100"/>
<name>L8H4U7_ACACF</name>
<dbReference type="InterPro" id="IPR050317">
    <property type="entry name" value="Plant_Fungal_Acyltransferase"/>
</dbReference>